<dbReference type="PANTHER" id="PTHR11662">
    <property type="entry name" value="SOLUTE CARRIER FAMILY 17"/>
    <property type="match status" value="1"/>
</dbReference>
<dbReference type="InterPro" id="IPR036259">
    <property type="entry name" value="MFS_trans_sf"/>
</dbReference>
<feature type="transmembrane region" description="Helical" evidence="5">
    <location>
        <begin position="53"/>
        <end position="75"/>
    </location>
</feature>
<dbReference type="EMBL" id="JTDY01000367">
    <property type="protein sequence ID" value="KOB77511.1"/>
    <property type="molecule type" value="Genomic_DNA"/>
</dbReference>
<name>A0A0L7LQN3_OPEBR</name>
<evidence type="ECO:0000256" key="1">
    <source>
        <dbReference type="ARBA" id="ARBA00004141"/>
    </source>
</evidence>
<feature type="transmembrane region" description="Helical" evidence="5">
    <location>
        <begin position="120"/>
        <end position="138"/>
    </location>
</feature>
<comment type="subcellular location">
    <subcellularLocation>
        <location evidence="1">Membrane</location>
        <topology evidence="1">Multi-pass membrane protein</topology>
    </subcellularLocation>
</comment>
<feature type="transmembrane region" description="Helical" evidence="5">
    <location>
        <begin position="12"/>
        <end position="32"/>
    </location>
</feature>
<dbReference type="AlphaFoldDB" id="A0A0L7LQN3"/>
<keyword evidence="2 5" id="KW-0812">Transmembrane</keyword>
<reference evidence="6 7" key="1">
    <citation type="journal article" date="2015" name="Genome Biol. Evol.">
        <title>The genome of winter moth (Operophtera brumata) provides a genomic perspective on sexual dimorphism and phenology.</title>
        <authorList>
            <person name="Derks M.F."/>
            <person name="Smit S."/>
            <person name="Salis L."/>
            <person name="Schijlen E."/>
            <person name="Bossers A."/>
            <person name="Mateman C."/>
            <person name="Pijl A.S."/>
            <person name="de Ridder D."/>
            <person name="Groenen M.A."/>
            <person name="Visser M.E."/>
            <person name="Megens H.J."/>
        </authorList>
    </citation>
    <scope>NUCLEOTIDE SEQUENCE [LARGE SCALE GENOMIC DNA]</scope>
    <source>
        <strain evidence="6">WM2013NL</strain>
        <tissue evidence="6">Head and thorax</tissue>
    </source>
</reference>
<dbReference type="SUPFAM" id="SSF103473">
    <property type="entry name" value="MFS general substrate transporter"/>
    <property type="match status" value="1"/>
</dbReference>
<feature type="transmembrane region" description="Helical" evidence="5">
    <location>
        <begin position="87"/>
        <end position="108"/>
    </location>
</feature>
<dbReference type="InterPro" id="IPR050382">
    <property type="entry name" value="MFS_Na/Anion_cotransporter"/>
</dbReference>
<protein>
    <submittedName>
        <fullName evidence="6">Sodium-dependent phosphate transporter</fullName>
    </submittedName>
</protein>
<dbReference type="GO" id="GO:0022857">
    <property type="term" value="F:transmembrane transporter activity"/>
    <property type="evidence" value="ECO:0007669"/>
    <property type="project" value="TreeGrafter"/>
</dbReference>
<feature type="transmembrane region" description="Helical" evidence="5">
    <location>
        <begin position="144"/>
        <end position="163"/>
    </location>
</feature>
<evidence type="ECO:0000256" key="5">
    <source>
        <dbReference type="SAM" id="Phobius"/>
    </source>
</evidence>
<evidence type="ECO:0000256" key="4">
    <source>
        <dbReference type="ARBA" id="ARBA00023136"/>
    </source>
</evidence>
<keyword evidence="3 5" id="KW-1133">Transmembrane helix</keyword>
<evidence type="ECO:0000313" key="6">
    <source>
        <dbReference type="EMBL" id="KOB77511.1"/>
    </source>
</evidence>
<dbReference type="PANTHER" id="PTHR11662:SF399">
    <property type="entry name" value="FI19708P1-RELATED"/>
    <property type="match status" value="1"/>
</dbReference>
<organism evidence="6 7">
    <name type="scientific">Operophtera brumata</name>
    <name type="common">Winter moth</name>
    <name type="synonym">Phalaena brumata</name>
    <dbReference type="NCBI Taxonomy" id="104452"/>
    <lineage>
        <taxon>Eukaryota</taxon>
        <taxon>Metazoa</taxon>
        <taxon>Ecdysozoa</taxon>
        <taxon>Arthropoda</taxon>
        <taxon>Hexapoda</taxon>
        <taxon>Insecta</taxon>
        <taxon>Pterygota</taxon>
        <taxon>Neoptera</taxon>
        <taxon>Endopterygota</taxon>
        <taxon>Lepidoptera</taxon>
        <taxon>Glossata</taxon>
        <taxon>Ditrysia</taxon>
        <taxon>Geometroidea</taxon>
        <taxon>Geometridae</taxon>
        <taxon>Larentiinae</taxon>
        <taxon>Operophtera</taxon>
    </lineage>
</organism>
<evidence type="ECO:0000256" key="2">
    <source>
        <dbReference type="ARBA" id="ARBA00022692"/>
    </source>
</evidence>
<dbReference type="GO" id="GO:0006820">
    <property type="term" value="P:monoatomic anion transport"/>
    <property type="evidence" value="ECO:0007669"/>
    <property type="project" value="TreeGrafter"/>
</dbReference>
<evidence type="ECO:0000313" key="7">
    <source>
        <dbReference type="Proteomes" id="UP000037510"/>
    </source>
</evidence>
<sequence>MSKWVPQDERAFVASIIFPGALIGHVAASYLAHPLMQLAGWEAMLSFALRRMTWIRCLGRRISAAFHSGLVLLAILDISRYIHLSYLPYVCMWIFALIFGFASYILVARGFCSIKFIRKFSTSFAAVGSSLCIILIAYSGCNAVLATFWMFLGMMVLGAYYSGVMINMLDMNPNYAGTMIGVVDNIAINSVLLLPMTDQMWWDDVRKNGYPTNWKNGLFPTEALIGENGETVFKPRRDAETSEDKL</sequence>
<keyword evidence="4 5" id="KW-0472">Membrane</keyword>
<dbReference type="GO" id="GO:0016020">
    <property type="term" value="C:membrane"/>
    <property type="evidence" value="ECO:0007669"/>
    <property type="project" value="UniProtKB-SubCell"/>
</dbReference>
<dbReference type="Proteomes" id="UP000037510">
    <property type="component" value="Unassembled WGS sequence"/>
</dbReference>
<proteinExistence type="predicted"/>
<accession>A0A0L7LQN3</accession>
<dbReference type="STRING" id="104452.A0A0L7LQN3"/>
<evidence type="ECO:0000256" key="3">
    <source>
        <dbReference type="ARBA" id="ARBA00022989"/>
    </source>
</evidence>
<comment type="caution">
    <text evidence="6">The sequence shown here is derived from an EMBL/GenBank/DDBJ whole genome shotgun (WGS) entry which is preliminary data.</text>
</comment>
<gene>
    <name evidence="6" type="ORF">OBRU01_03923</name>
</gene>
<keyword evidence="7" id="KW-1185">Reference proteome</keyword>